<organism evidence="7 8">
    <name type="scientific">Paenibacillus validus</name>
    <dbReference type="NCBI Taxonomy" id="44253"/>
    <lineage>
        <taxon>Bacteria</taxon>
        <taxon>Bacillati</taxon>
        <taxon>Bacillota</taxon>
        <taxon>Bacilli</taxon>
        <taxon>Bacillales</taxon>
        <taxon>Paenibacillaceae</taxon>
        <taxon>Paenibacillus</taxon>
    </lineage>
</organism>
<dbReference type="PROSITE" id="PS50005">
    <property type="entry name" value="TPR"/>
    <property type="match status" value="3"/>
</dbReference>
<feature type="domain" description="DUF7779" evidence="6">
    <location>
        <begin position="260"/>
        <end position="342"/>
    </location>
</feature>
<accession>A0A7X2ZF34</accession>
<gene>
    <name evidence="7" type="ORF">GNP93_23970</name>
</gene>
<name>A0A7X2ZF34_9BACL</name>
<evidence type="ECO:0000256" key="3">
    <source>
        <dbReference type="PROSITE-ProRule" id="PRU00339"/>
    </source>
</evidence>
<dbReference type="EMBL" id="WNZX01000030">
    <property type="protein sequence ID" value="MUG73684.1"/>
    <property type="molecule type" value="Genomic_DNA"/>
</dbReference>
<dbReference type="PANTHER" id="PTHR45641:SF19">
    <property type="entry name" value="NEPHROCYSTIN-3"/>
    <property type="match status" value="1"/>
</dbReference>
<dbReference type="GO" id="GO:0043531">
    <property type="term" value="F:ADP binding"/>
    <property type="evidence" value="ECO:0007669"/>
    <property type="project" value="InterPro"/>
</dbReference>
<evidence type="ECO:0000256" key="1">
    <source>
        <dbReference type="ARBA" id="ARBA00022737"/>
    </source>
</evidence>
<keyword evidence="1" id="KW-0677">Repeat</keyword>
<dbReference type="SMART" id="SM00028">
    <property type="entry name" value="TPR"/>
    <property type="match status" value="8"/>
</dbReference>
<protein>
    <submittedName>
        <fullName evidence="7">Tetratricopeptide repeat protein</fullName>
    </submittedName>
</protein>
<evidence type="ECO:0000256" key="4">
    <source>
        <dbReference type="SAM" id="Coils"/>
    </source>
</evidence>
<dbReference type="InterPro" id="IPR019734">
    <property type="entry name" value="TPR_rpt"/>
</dbReference>
<feature type="coiled-coil region" evidence="4">
    <location>
        <begin position="527"/>
        <end position="554"/>
    </location>
</feature>
<feature type="repeat" description="TPR" evidence="3">
    <location>
        <begin position="605"/>
        <end position="638"/>
    </location>
</feature>
<dbReference type="Pfam" id="PF25000">
    <property type="entry name" value="DUF7779"/>
    <property type="match status" value="1"/>
</dbReference>
<keyword evidence="4" id="KW-0175">Coiled coil</keyword>
<dbReference type="Gene3D" id="3.40.50.300">
    <property type="entry name" value="P-loop containing nucleotide triphosphate hydrolases"/>
    <property type="match status" value="1"/>
</dbReference>
<dbReference type="Proteomes" id="UP000450917">
    <property type="component" value="Unassembled WGS sequence"/>
</dbReference>
<feature type="domain" description="NB-ARC" evidence="5">
    <location>
        <begin position="44"/>
        <end position="176"/>
    </location>
</feature>
<dbReference type="Pfam" id="PF13374">
    <property type="entry name" value="TPR_10"/>
    <property type="match status" value="3"/>
</dbReference>
<dbReference type="InterPro" id="IPR056681">
    <property type="entry name" value="DUF7779"/>
</dbReference>
<dbReference type="Gene3D" id="1.25.40.10">
    <property type="entry name" value="Tetratricopeptide repeat domain"/>
    <property type="match status" value="3"/>
</dbReference>
<evidence type="ECO:0000256" key="2">
    <source>
        <dbReference type="ARBA" id="ARBA00022803"/>
    </source>
</evidence>
<feature type="repeat" description="TPR" evidence="3">
    <location>
        <begin position="689"/>
        <end position="722"/>
    </location>
</feature>
<dbReference type="Pfam" id="PF00931">
    <property type="entry name" value="NB-ARC"/>
    <property type="match status" value="1"/>
</dbReference>
<dbReference type="Pfam" id="PF13424">
    <property type="entry name" value="TPR_12"/>
    <property type="match status" value="2"/>
</dbReference>
<comment type="caution">
    <text evidence="7">The sequence shown here is derived from an EMBL/GenBank/DDBJ whole genome shotgun (WGS) entry which is preliminary data.</text>
</comment>
<keyword evidence="2 3" id="KW-0802">TPR repeat</keyword>
<dbReference type="InterPro" id="IPR002182">
    <property type="entry name" value="NB-ARC"/>
</dbReference>
<proteinExistence type="predicted"/>
<evidence type="ECO:0000259" key="5">
    <source>
        <dbReference type="Pfam" id="PF00931"/>
    </source>
</evidence>
<keyword evidence="8" id="KW-1185">Reference proteome</keyword>
<dbReference type="SUPFAM" id="SSF48452">
    <property type="entry name" value="TPR-like"/>
    <property type="match status" value="2"/>
</dbReference>
<feature type="repeat" description="TPR" evidence="3">
    <location>
        <begin position="647"/>
        <end position="680"/>
    </location>
</feature>
<dbReference type="PRINTS" id="PR00364">
    <property type="entry name" value="DISEASERSIST"/>
</dbReference>
<sequence length="807" mass="93044">MMGPQTVSARRSHWNIPHHLKNKNFVGRDTFIADLNHHVHTAVSNRIFAIHGMAGIGKTQIVYEYIRTFKDQYDLIYWMSAEDETLALKDFIGLGEKLKLPIDPDQEQRSNLELVKNWLGANERWLLVFDNMDDPKLLQTFLPDEVRGNILLTSRNPNWMHAAEPIELGLLDPDYSALYLQQRSGVSDPAAALQLANLLGNLPLALEQAGAYIEATRCSLADYIEEYNKYKSKLLQLFQPYNYNFTVVKVTELALERIRDSKPDALCLLNAMSFLHPEDIPKDLFVQDDTDLELEHYPIRDSLTLNSYIYELRRFSIIHADQASLSMHRLIQEIVRAGLPESQQRETLRLVLRLLETSTSKCNETELEITASGERLVPHLVRATEHALQMDQFTDQAIDLMTFLGQYFTLTSNYEKAIHVYEETIDWVKKSLGEQYEGLIDPYSGLAFTYYRMAQYAKSESLYQQALQLISRSKASNEYATYNHYGLLLLKTNRFPEARTFFIQALRGSRKKFGKKSLQTVNINGNYAELLLRLDQNERGLEILNQNIKLLQDLYSDKHPSIATCHILLGQAYSNLHRFNEQEQHCRLALGMDEELFGREHPKVATDCNNLGLALINQEQYDEALAYFKRCYRIDRQYLDMDHPKIAVRLCNVGLAYNHKGKHRLAIKFYRKSLAINQKAFPDGSLEAATQLVNIGTAYQSLGKTTEAIEYLEQGLAMEKKFYKSDHSELAKSYLNLGFSYCMTRLPFYLDKAVTYFNKALRIYEKKLAPGHPLIKQAVECLLVAYELQKDFLNFTSTLTKYRSILN</sequence>
<dbReference type="PANTHER" id="PTHR45641">
    <property type="entry name" value="TETRATRICOPEPTIDE REPEAT PROTEIN (AFU_ORTHOLOGUE AFUA_6G03870)"/>
    <property type="match status" value="1"/>
</dbReference>
<dbReference type="SUPFAM" id="SSF52540">
    <property type="entry name" value="P-loop containing nucleoside triphosphate hydrolases"/>
    <property type="match status" value="1"/>
</dbReference>
<dbReference type="InterPro" id="IPR011990">
    <property type="entry name" value="TPR-like_helical_dom_sf"/>
</dbReference>
<reference evidence="7 8" key="1">
    <citation type="submission" date="2019-11" db="EMBL/GenBank/DDBJ databases">
        <title>Draft genome sequences of five Paenibacillus species of dairy origin.</title>
        <authorList>
            <person name="Olajide A.M."/>
            <person name="Chen S."/>
            <person name="Lapointe G."/>
        </authorList>
    </citation>
    <scope>NUCLEOTIDE SEQUENCE [LARGE SCALE GENOMIC DNA]</scope>
    <source>
        <strain evidence="7 8">2CS3</strain>
    </source>
</reference>
<evidence type="ECO:0000259" key="6">
    <source>
        <dbReference type="Pfam" id="PF25000"/>
    </source>
</evidence>
<dbReference type="NCBIfam" id="NF040586">
    <property type="entry name" value="FxSxx_TPR"/>
    <property type="match status" value="1"/>
</dbReference>
<dbReference type="AlphaFoldDB" id="A0A7X2ZF34"/>
<evidence type="ECO:0000313" key="8">
    <source>
        <dbReference type="Proteomes" id="UP000450917"/>
    </source>
</evidence>
<evidence type="ECO:0000313" key="7">
    <source>
        <dbReference type="EMBL" id="MUG73684.1"/>
    </source>
</evidence>
<dbReference type="InterPro" id="IPR027417">
    <property type="entry name" value="P-loop_NTPase"/>
</dbReference>